<dbReference type="EMBL" id="LR796903">
    <property type="protein sequence ID" value="CAB4173538.1"/>
    <property type="molecule type" value="Genomic_DNA"/>
</dbReference>
<dbReference type="EMBL" id="LR796511">
    <property type="protein sequence ID" value="CAB4149070.1"/>
    <property type="molecule type" value="Genomic_DNA"/>
</dbReference>
<dbReference type="EMBL" id="LR797494">
    <property type="protein sequence ID" value="CAB4220311.1"/>
    <property type="molecule type" value="Genomic_DNA"/>
</dbReference>
<sequence length="97" mass="11376">MNKTEIIINDERCLLAYHTYMHLYKANFYELVDLFTKVSECLSPLRFYKWVINPDKANKDISVLMQPIEAPKEIAPKPVARKRAPAKPRSRKKVVNE</sequence>
<evidence type="ECO:0000313" key="2">
    <source>
        <dbReference type="EMBL" id="CAB4149070.1"/>
    </source>
</evidence>
<evidence type="ECO:0000313" key="6">
    <source>
        <dbReference type="EMBL" id="CAB4188625.1"/>
    </source>
</evidence>
<gene>
    <name evidence="5" type="ORF">UFOVP1026_4</name>
    <name evidence="6" type="ORF">UFOVP1180_41</name>
    <name evidence="7" type="ORF">UFOVP1629_15</name>
    <name evidence="2" type="ORF">UFOVP527_47</name>
    <name evidence="3" type="ORF">UFOVP855_17</name>
    <name evidence="4" type="ORF">UFOVP954_3</name>
</gene>
<feature type="region of interest" description="Disordered" evidence="1">
    <location>
        <begin position="75"/>
        <end position="97"/>
    </location>
</feature>
<protein>
    <submittedName>
        <fullName evidence="5">Uncharacterized protein</fullName>
    </submittedName>
</protein>
<dbReference type="EMBL" id="LR797123">
    <property type="protein sequence ID" value="CAB4188625.1"/>
    <property type="molecule type" value="Genomic_DNA"/>
</dbReference>
<evidence type="ECO:0000313" key="5">
    <source>
        <dbReference type="EMBL" id="CAB4178826.1"/>
    </source>
</evidence>
<organism evidence="5">
    <name type="scientific">uncultured Caudovirales phage</name>
    <dbReference type="NCBI Taxonomy" id="2100421"/>
    <lineage>
        <taxon>Viruses</taxon>
        <taxon>Duplodnaviria</taxon>
        <taxon>Heunggongvirae</taxon>
        <taxon>Uroviricota</taxon>
        <taxon>Caudoviricetes</taxon>
        <taxon>Peduoviridae</taxon>
        <taxon>Maltschvirus</taxon>
        <taxon>Maltschvirus maltsch</taxon>
    </lineage>
</organism>
<accession>A0A6J5Q8U7</accession>
<evidence type="ECO:0000256" key="1">
    <source>
        <dbReference type="SAM" id="MobiDB-lite"/>
    </source>
</evidence>
<evidence type="ECO:0000313" key="4">
    <source>
        <dbReference type="EMBL" id="CAB4173538.1"/>
    </source>
</evidence>
<name>A0A6J5Q8U7_9CAUD</name>
<feature type="compositionally biased region" description="Basic residues" evidence="1">
    <location>
        <begin position="79"/>
        <end position="97"/>
    </location>
</feature>
<proteinExistence type="predicted"/>
<dbReference type="EMBL" id="LR796809">
    <property type="protein sequence ID" value="CAB4167396.1"/>
    <property type="molecule type" value="Genomic_DNA"/>
</dbReference>
<evidence type="ECO:0000313" key="7">
    <source>
        <dbReference type="EMBL" id="CAB4220311.1"/>
    </source>
</evidence>
<evidence type="ECO:0000313" key="3">
    <source>
        <dbReference type="EMBL" id="CAB4167396.1"/>
    </source>
</evidence>
<dbReference type="EMBL" id="LR796975">
    <property type="protein sequence ID" value="CAB4178826.1"/>
    <property type="molecule type" value="Genomic_DNA"/>
</dbReference>
<reference evidence="5" key="1">
    <citation type="submission" date="2020-05" db="EMBL/GenBank/DDBJ databases">
        <authorList>
            <person name="Chiriac C."/>
            <person name="Salcher M."/>
            <person name="Ghai R."/>
            <person name="Kavagutti S V."/>
        </authorList>
    </citation>
    <scope>NUCLEOTIDE SEQUENCE</scope>
</reference>